<dbReference type="KEGG" id="cdu:CD36_08420"/>
<evidence type="ECO:0000256" key="4">
    <source>
        <dbReference type="ARBA" id="ARBA00023128"/>
    </source>
</evidence>
<dbReference type="CGD" id="CAL0000170987">
    <property type="gene designation" value="Cd36_08420"/>
</dbReference>
<comment type="subunit">
    <text evidence="6">Component of the mitochondrial small ribosomal subunit.</text>
</comment>
<evidence type="ECO:0000256" key="1">
    <source>
        <dbReference type="ARBA" id="ARBA00004173"/>
    </source>
</evidence>
<proteinExistence type="inferred from homology"/>
<keyword evidence="10" id="KW-1185">Reference proteome</keyword>
<dbReference type="InterPro" id="IPR016939">
    <property type="entry name" value="Ribosomal_mS23_fun"/>
</dbReference>
<dbReference type="GO" id="GO:0005763">
    <property type="term" value="C:mitochondrial small ribosomal subunit"/>
    <property type="evidence" value="ECO:0007669"/>
    <property type="project" value="UniProtKB-UniRule"/>
</dbReference>
<dbReference type="OrthoDB" id="5542239at2759"/>
<dbReference type="GO" id="GO:0003735">
    <property type="term" value="F:structural constituent of ribosome"/>
    <property type="evidence" value="ECO:0007669"/>
    <property type="project" value="UniProtKB-UniRule"/>
</dbReference>
<dbReference type="Proteomes" id="UP000002605">
    <property type="component" value="Chromosome 1"/>
</dbReference>
<dbReference type="PANTHER" id="PTHR37799:SF1">
    <property type="entry name" value="SMALL RIBOSOMAL SUBUNIT PROTEIN MS23"/>
    <property type="match status" value="1"/>
</dbReference>
<accession>B9W8R8</accession>
<feature type="region of interest" description="Disordered" evidence="7">
    <location>
        <begin position="255"/>
        <end position="296"/>
    </location>
</feature>
<dbReference type="RefSeq" id="XP_002417488.1">
    <property type="nucleotide sequence ID" value="XM_002417443.1"/>
</dbReference>
<dbReference type="Pfam" id="PF13741">
    <property type="entry name" value="MRP-S25"/>
    <property type="match status" value="1"/>
</dbReference>
<keyword evidence="4 6" id="KW-0496">Mitochondrion</keyword>
<evidence type="ECO:0000313" key="9">
    <source>
        <dbReference type="EMBL" id="CAX45141.1"/>
    </source>
</evidence>
<dbReference type="HOGENOM" id="CLU_081350_0_0_1"/>
<reference evidence="9 10" key="1">
    <citation type="journal article" date="2009" name="Genome Res.">
        <title>Comparative genomics of the fungal pathogens Candida dubliniensis and Candida albicans.</title>
        <authorList>
            <person name="Jackson A.P."/>
            <person name="Gamble J.A."/>
            <person name="Yeomans T."/>
            <person name="Moran G.P."/>
            <person name="Saunders D."/>
            <person name="Harris D."/>
            <person name="Aslett M."/>
            <person name="Barrell J.F."/>
            <person name="Butler G."/>
            <person name="Citiulo F."/>
            <person name="Coleman D.C."/>
            <person name="de Groot P.W.J."/>
            <person name="Goodwin T.J."/>
            <person name="Quail M.A."/>
            <person name="McQuillan J."/>
            <person name="Munro C.A."/>
            <person name="Pain A."/>
            <person name="Poulter R.T."/>
            <person name="Rajandream M.A."/>
            <person name="Renauld H."/>
            <person name="Spiering M.J."/>
            <person name="Tivey A."/>
            <person name="Gow N.A.R."/>
            <person name="Barrell B."/>
            <person name="Sullivan D.J."/>
            <person name="Berriman M."/>
        </authorList>
    </citation>
    <scope>NUCLEOTIDE SEQUENCE [LARGE SCALE GENOMIC DNA]</scope>
    <source>
        <strain evidence="10">CD36 / ATCC MYA-646 / CBS 7987 / NCPF 3949 / NRRL Y-17841</strain>
    </source>
</reference>
<dbReference type="InterPro" id="IPR059242">
    <property type="entry name" value="mS23_dom"/>
</dbReference>
<gene>
    <name evidence="8" type="ordered locus">Cd36_08420</name>
    <name evidence="9" type="ORF">CD36_08420</name>
</gene>
<evidence type="ECO:0000256" key="3">
    <source>
        <dbReference type="ARBA" id="ARBA00022980"/>
    </source>
</evidence>
<dbReference type="VEuPathDB" id="FungiDB:CD36_08420"/>
<dbReference type="PANTHER" id="PTHR37799">
    <property type="entry name" value="37S RIBOSOMAL PROTEIN S25, MITOCHONDRIAL"/>
    <property type="match status" value="1"/>
</dbReference>
<organism evidence="9 10">
    <name type="scientific">Candida dubliniensis (strain CD36 / ATCC MYA-646 / CBS 7987 / NCPF 3949 / NRRL Y-17841)</name>
    <name type="common">Yeast</name>
    <dbReference type="NCBI Taxonomy" id="573826"/>
    <lineage>
        <taxon>Eukaryota</taxon>
        <taxon>Fungi</taxon>
        <taxon>Dikarya</taxon>
        <taxon>Ascomycota</taxon>
        <taxon>Saccharomycotina</taxon>
        <taxon>Pichiomycetes</taxon>
        <taxon>Debaryomycetaceae</taxon>
        <taxon>Candida/Lodderomyces clade</taxon>
        <taxon>Candida</taxon>
    </lineage>
</organism>
<keyword evidence="5 6" id="KW-0687">Ribonucleoprotein</keyword>
<keyword evidence="3 6" id="KW-0689">Ribosomal protein</keyword>
<evidence type="ECO:0000256" key="6">
    <source>
        <dbReference type="PIRNR" id="PIRNR029764"/>
    </source>
</evidence>
<dbReference type="eggNOG" id="ENOG502RZQQ">
    <property type="taxonomic scope" value="Eukaryota"/>
</dbReference>
<sequence>MKIQTDAANVLQRASAQLKSGLLKEKPLWYDIIAKYPPTSTNDLIKKSHVYEGKSDPRNNSIIYKYPNSSSSSTNKSGGGVSSTILFKTRPSNKELKSKNHNIHKLPKLKFIEDSLRKIFYQQHPWELSRPKNLIDNDNGNNNEKCDWSHMLQLYKPLDGESVVQRTLWLLKNNNIKKLSMMEAYDKARFEFYKLRMQEEMESHVSKEESSMYGSVFTSTTVNWNLFKEQEYINDWTIIAKERTQVIEANMNKSSAPIGSVVEEEKSQSSLFEDLLSNDNLQSEIEQPEQPEQQQP</sequence>
<evidence type="ECO:0000256" key="7">
    <source>
        <dbReference type="SAM" id="MobiDB-lite"/>
    </source>
</evidence>
<comment type="similarity">
    <text evidence="2">Belongs to the mitochondrion-specific ribosomal protein mS23 family.</text>
</comment>
<feature type="region of interest" description="Disordered" evidence="7">
    <location>
        <begin position="62"/>
        <end position="84"/>
    </location>
</feature>
<feature type="compositionally biased region" description="Low complexity" evidence="7">
    <location>
        <begin position="62"/>
        <end position="76"/>
    </location>
</feature>
<dbReference type="CDD" id="cd23701">
    <property type="entry name" value="At1g26750"/>
    <property type="match status" value="1"/>
</dbReference>
<evidence type="ECO:0000313" key="8">
    <source>
        <dbReference type="CGD" id="CAL0000170987"/>
    </source>
</evidence>
<evidence type="ECO:0000313" key="10">
    <source>
        <dbReference type="Proteomes" id="UP000002605"/>
    </source>
</evidence>
<evidence type="ECO:0000256" key="2">
    <source>
        <dbReference type="ARBA" id="ARBA00009864"/>
    </source>
</evidence>
<dbReference type="PIRSF" id="PIRSF029764">
    <property type="entry name" value="RSM25"/>
    <property type="match status" value="1"/>
</dbReference>
<comment type="subcellular location">
    <subcellularLocation>
        <location evidence="1 6">Mitochondrion</location>
    </subcellularLocation>
</comment>
<dbReference type="GeneID" id="8045033"/>
<dbReference type="AlphaFoldDB" id="B9W8R8"/>
<dbReference type="EMBL" id="FM992688">
    <property type="protein sequence ID" value="CAX45141.1"/>
    <property type="molecule type" value="Genomic_DNA"/>
</dbReference>
<name>B9W8R8_CANDC</name>
<evidence type="ECO:0000256" key="5">
    <source>
        <dbReference type="ARBA" id="ARBA00023274"/>
    </source>
</evidence>
<protein>
    <recommendedName>
        <fullName evidence="6">37S ribosomal protein S25, mitochondrial</fullName>
    </recommendedName>
</protein>